<feature type="domain" description="Laminin G" evidence="7">
    <location>
        <begin position="777"/>
        <end position="902"/>
    </location>
</feature>
<evidence type="ECO:0008006" key="11">
    <source>
        <dbReference type="Google" id="ProtNLM"/>
    </source>
</evidence>
<feature type="transmembrane region" description="Helical" evidence="6">
    <location>
        <begin position="7"/>
        <end position="26"/>
    </location>
</feature>
<keyword evidence="3" id="KW-0732">Signal</keyword>
<dbReference type="InterPro" id="IPR013320">
    <property type="entry name" value="ConA-like_dom_sf"/>
</dbReference>
<protein>
    <recommendedName>
        <fullName evidence="11">T9SS C-terminal target domain-containing protein</fullName>
    </recommendedName>
</protein>
<evidence type="ECO:0000259" key="8">
    <source>
        <dbReference type="SMART" id="SM00560"/>
    </source>
</evidence>
<organism evidence="9 10">
    <name type="scientific">Snuella lapsa</name>
    <dbReference type="NCBI Taxonomy" id="870481"/>
    <lineage>
        <taxon>Bacteria</taxon>
        <taxon>Pseudomonadati</taxon>
        <taxon>Bacteroidota</taxon>
        <taxon>Flavobacteriia</taxon>
        <taxon>Flavobacteriales</taxon>
        <taxon>Flavobacteriaceae</taxon>
        <taxon>Snuella</taxon>
    </lineage>
</organism>
<name>A0ABP6Y920_9FLAO</name>
<dbReference type="Proteomes" id="UP001500954">
    <property type="component" value="Unassembled WGS sequence"/>
</dbReference>
<keyword evidence="2" id="KW-0479">Metal-binding</keyword>
<evidence type="ECO:0000256" key="4">
    <source>
        <dbReference type="ARBA" id="ARBA00022837"/>
    </source>
</evidence>
<evidence type="ECO:0000256" key="6">
    <source>
        <dbReference type="SAM" id="Phobius"/>
    </source>
</evidence>
<evidence type="ECO:0000313" key="10">
    <source>
        <dbReference type="Proteomes" id="UP001500954"/>
    </source>
</evidence>
<dbReference type="SMART" id="SM00282">
    <property type="entry name" value="LamG"/>
    <property type="match status" value="1"/>
</dbReference>
<feature type="domain" description="LamG-like jellyroll fold" evidence="8">
    <location>
        <begin position="777"/>
        <end position="907"/>
    </location>
</feature>
<dbReference type="SMART" id="SM00560">
    <property type="entry name" value="LamGL"/>
    <property type="match status" value="1"/>
</dbReference>
<dbReference type="SUPFAM" id="SSF49899">
    <property type="entry name" value="Concanavalin A-like lectins/glucanases"/>
    <property type="match status" value="1"/>
</dbReference>
<evidence type="ECO:0000313" key="9">
    <source>
        <dbReference type="EMBL" id="GAA3578847.1"/>
    </source>
</evidence>
<dbReference type="Pfam" id="PF18962">
    <property type="entry name" value="Por_Secre_tail"/>
    <property type="match status" value="1"/>
</dbReference>
<dbReference type="CDD" id="cd00110">
    <property type="entry name" value="LamG"/>
    <property type="match status" value="1"/>
</dbReference>
<dbReference type="NCBIfam" id="TIGR04183">
    <property type="entry name" value="Por_Secre_tail"/>
    <property type="match status" value="1"/>
</dbReference>
<evidence type="ECO:0000256" key="1">
    <source>
        <dbReference type="ARBA" id="ARBA00001913"/>
    </source>
</evidence>
<dbReference type="PANTHER" id="PTHR19277">
    <property type="entry name" value="PENTRAXIN"/>
    <property type="match status" value="1"/>
</dbReference>
<dbReference type="Pfam" id="PF26628">
    <property type="entry name" value="DUF8202"/>
    <property type="match status" value="1"/>
</dbReference>
<keyword evidence="6" id="KW-0812">Transmembrane</keyword>
<reference evidence="10" key="1">
    <citation type="journal article" date="2019" name="Int. J. Syst. Evol. Microbiol.">
        <title>The Global Catalogue of Microorganisms (GCM) 10K type strain sequencing project: providing services to taxonomists for standard genome sequencing and annotation.</title>
        <authorList>
            <consortium name="The Broad Institute Genomics Platform"/>
            <consortium name="The Broad Institute Genome Sequencing Center for Infectious Disease"/>
            <person name="Wu L."/>
            <person name="Ma J."/>
        </authorList>
    </citation>
    <scope>NUCLEOTIDE SEQUENCE [LARGE SCALE GENOMIC DNA]</scope>
    <source>
        <strain evidence="10">JCM 17111</strain>
    </source>
</reference>
<keyword evidence="6" id="KW-0472">Membrane</keyword>
<comment type="caution">
    <text evidence="9">The sequence shown here is derived from an EMBL/GenBank/DDBJ whole genome shotgun (WGS) entry which is preliminary data.</text>
</comment>
<proteinExistence type="predicted"/>
<dbReference type="InterPro" id="IPR051360">
    <property type="entry name" value="Neuronal_Pentraxin_Related"/>
</dbReference>
<dbReference type="InterPro" id="IPR013783">
    <property type="entry name" value="Ig-like_fold"/>
</dbReference>
<dbReference type="Gene3D" id="2.60.120.200">
    <property type="match status" value="1"/>
</dbReference>
<dbReference type="PANTHER" id="PTHR19277:SF125">
    <property type="entry name" value="B6"/>
    <property type="match status" value="1"/>
</dbReference>
<dbReference type="InterPro" id="IPR058515">
    <property type="entry name" value="DUF8202"/>
</dbReference>
<evidence type="ECO:0000256" key="3">
    <source>
        <dbReference type="ARBA" id="ARBA00022729"/>
    </source>
</evidence>
<dbReference type="InterPro" id="IPR006558">
    <property type="entry name" value="LamG-like"/>
</dbReference>
<keyword evidence="10" id="KW-1185">Reference proteome</keyword>
<dbReference type="EMBL" id="BAABCY010000078">
    <property type="protein sequence ID" value="GAA3578847.1"/>
    <property type="molecule type" value="Genomic_DNA"/>
</dbReference>
<evidence type="ECO:0000259" key="7">
    <source>
        <dbReference type="SMART" id="SM00282"/>
    </source>
</evidence>
<dbReference type="InterPro" id="IPR026444">
    <property type="entry name" value="Secre_tail"/>
</dbReference>
<sequence>MDPKSVSLLLSVKFVLLFLFVGFIGYSQDDIQVEIIGGSIVYEYDIIEITAGNAISFRITNTGTKSKCANLKVEDITLDPSTGFSLTNEALPKHIKPEACKNGDKYTDFTVTNVSGNCDNSTWVTIHLNGSDGDFEFEFRLEGTPEINVLGGSPYADIANGSTTTTAETGTYFGVVDQGSTVTRNYIITSTGSCPLDVTAISSSLSDFSVETDLILPDSSTTNLPVSIDPGSYIIFSVTFLAPVSSGTLTSTISISNSDNTTFTFDVSAEIFDYNIPGPGGITADFRLWLKSTRGVTRDANSKVEKWADIGTNGKHAIQSSTAKRPTYIDDATSNINFNPVIQFENNGGSTNEYLYNNSNGFYSQDIFIVMVPDVDVSTASGMTIFSGSISDIITPENYVDDSDDVTGVGMGDFTSNITSERLWYNQGSSTTNPYYSLPASSSRAYDVAGIINARNKSATASDGMTIFYNSIDDMPVATQTITTFQNVGYVDTAPDPDVTWGTPYKIGINTNSNFGNLNGRVAEIFTFAERVSDADRQKIESYLAIKYGITLGASTEAQKNYVNSFDTTIWDITANAGYNYHVAGIGRDSISDLNQKQSKTLNATNEVTIGLNGIYTTNNANISEFIEDGDFLVWGSNNDVFTGTNTNTVTITTGVTTSLTRIDRKWKIVESKESVNGDVEKVYVSIPDDAFSGFPLGTDEEYVLIVADADSFSNTDIIDVIPLKSDGNSNLQTWYDFDGTKYFTFGRASKLSENHAIHIDSGDYLVGASDLNLNIDAFTISAWIKYSVSSSDPRTIVSKGSKLQLRINTSDQVEVLVDDDVTPKFTSTMQLNDGKWHHVTLVYNSGTIFLYVDGVLDKSELNVVAPSLNYNHFSVGALYVDKNTIENPLKGDIDEVYVWDEALTEGQIRYLMNQEISKTGEGLVDGKILPQAVESNEVSTLQWDKLKAYYDFNSFYGSTVEGLTDDRNFLRLKYLNKDKDLASGQTAPLPYVSTTSGVWSNAGTWLNGADNMLPNALSLDGETYIDWNIVETNHDISSGDKDITVLGLINASGTLTITDPVVTSPVENNDGQSLRVTHYLEIDGVIDLVGESQLVQDEGSILDADSGGYIERDQQGSANSFKYNYWSSSVSPITGNTETSGTGSSSVNNNYTISGVLYDGTSSDSYQNINFDPDKTAADSSTPSNPRTISTRWFYKFYGATGDFGSWVRINEVSSLLPGEGFIMKGTSGVTDLSVLQNYVFKGLPNNGDVSLELDKSLGDVDRLLGNPYPSAIDADEFILDNIKTTETINGEVGRNNANVINGVLYFLHHFGEINSHYLADYIGGYATYTLMGGTEAYSTNSSFPIVGGGRIPERYIPVNQGFFVSTHLPSDVSGATTTVEGGTVVFKNSQRVFVREGITGTNEGSVFFKPNSTKKATVEKRKDERSKIRLRFISPLGFQRQLLVGVDKNATNDFDLGYDAPLADVNKDDMYWMLHGSKFVIQGVGNFEADQELPLGLSLNRSGMVAIKIDAVENLDPDLAVYIKDGVTGETYQINNEPYEIYLDAGKYEDRFSLVFKPNQVDDDELLVDDYVVYFDSETSSLVIKPKGQTEVFNVTLYNFFGKRLKINKVRARKVIKLKQLKSGIYILRFNTNNGVVVKKIVVNK</sequence>
<keyword evidence="6" id="KW-1133">Transmembrane helix</keyword>
<keyword evidence="5" id="KW-1015">Disulfide bond</keyword>
<evidence type="ECO:0000256" key="5">
    <source>
        <dbReference type="ARBA" id="ARBA00023157"/>
    </source>
</evidence>
<gene>
    <name evidence="9" type="ORF">GCM10022395_29420</name>
</gene>
<evidence type="ECO:0000256" key="2">
    <source>
        <dbReference type="ARBA" id="ARBA00022723"/>
    </source>
</evidence>
<comment type="cofactor">
    <cofactor evidence="1">
        <name>Ca(2+)</name>
        <dbReference type="ChEBI" id="CHEBI:29108"/>
    </cofactor>
</comment>
<dbReference type="InterPro" id="IPR001791">
    <property type="entry name" value="Laminin_G"/>
</dbReference>
<accession>A0ABP6Y920</accession>
<dbReference type="RefSeq" id="WP_345007089.1">
    <property type="nucleotide sequence ID" value="NZ_BAABCY010000078.1"/>
</dbReference>
<dbReference type="Pfam" id="PF13385">
    <property type="entry name" value="Laminin_G_3"/>
    <property type="match status" value="1"/>
</dbReference>
<keyword evidence="4" id="KW-0106">Calcium</keyword>
<dbReference type="Gene3D" id="2.60.40.10">
    <property type="entry name" value="Immunoglobulins"/>
    <property type="match status" value="1"/>
</dbReference>